<sequence length="150" mass="17353">YIGDMRKARIAAVSPLLEHALKDRNEVHRYLAVCVVKHMTLQAVGLGVEDVLIRLLNHFWPNILENHSHLFMKVLMEAIEAMTIALGPHVIFNYCLQGLMHPARRVRNVYWLIYHSLHDGHQDALVPLYPCSVDDVSFVTFERPELQMFI</sequence>
<feature type="non-terminal residue" evidence="1">
    <location>
        <position position="1"/>
    </location>
</feature>
<organism evidence="1 2">
    <name type="scientific">Trifolium pratense</name>
    <name type="common">Red clover</name>
    <dbReference type="NCBI Taxonomy" id="57577"/>
    <lineage>
        <taxon>Eukaryota</taxon>
        <taxon>Viridiplantae</taxon>
        <taxon>Streptophyta</taxon>
        <taxon>Embryophyta</taxon>
        <taxon>Tracheophyta</taxon>
        <taxon>Spermatophyta</taxon>
        <taxon>Magnoliopsida</taxon>
        <taxon>eudicotyledons</taxon>
        <taxon>Gunneridae</taxon>
        <taxon>Pentapetalae</taxon>
        <taxon>rosids</taxon>
        <taxon>fabids</taxon>
        <taxon>Fabales</taxon>
        <taxon>Fabaceae</taxon>
        <taxon>Papilionoideae</taxon>
        <taxon>50 kb inversion clade</taxon>
        <taxon>NPAAA clade</taxon>
        <taxon>Hologalegina</taxon>
        <taxon>IRL clade</taxon>
        <taxon>Trifolieae</taxon>
        <taxon>Trifolium</taxon>
    </lineage>
</organism>
<dbReference type="AlphaFoldDB" id="A0A2K3L6K5"/>
<evidence type="ECO:0000313" key="2">
    <source>
        <dbReference type="Proteomes" id="UP000236291"/>
    </source>
</evidence>
<dbReference type="GO" id="GO:0003729">
    <property type="term" value="F:mRNA binding"/>
    <property type="evidence" value="ECO:0007669"/>
    <property type="project" value="InterPro"/>
</dbReference>
<accession>A0A2K3L6K5</accession>
<proteinExistence type="predicted"/>
<dbReference type="InterPro" id="IPR038737">
    <property type="entry name" value="SF3b_su1-like"/>
</dbReference>
<dbReference type="SUPFAM" id="SSF48371">
    <property type="entry name" value="ARM repeat"/>
    <property type="match status" value="1"/>
</dbReference>
<dbReference type="Proteomes" id="UP000236291">
    <property type="component" value="Unassembled WGS sequence"/>
</dbReference>
<evidence type="ECO:0000313" key="1">
    <source>
        <dbReference type="EMBL" id="PNX74166.1"/>
    </source>
</evidence>
<dbReference type="EMBL" id="ASHM01027119">
    <property type="protein sequence ID" value="PNX74166.1"/>
    <property type="molecule type" value="Genomic_DNA"/>
</dbReference>
<comment type="caution">
    <text evidence="1">The sequence shown here is derived from an EMBL/GenBank/DDBJ whole genome shotgun (WGS) entry which is preliminary data.</text>
</comment>
<dbReference type="InterPro" id="IPR016024">
    <property type="entry name" value="ARM-type_fold"/>
</dbReference>
<dbReference type="PANTHER" id="PTHR12097">
    <property type="entry name" value="SPLICING FACTOR 3B, SUBUNIT 1-RELATED"/>
    <property type="match status" value="1"/>
</dbReference>
<name>A0A2K3L6K5_TRIPR</name>
<reference evidence="1 2" key="1">
    <citation type="journal article" date="2014" name="Am. J. Bot.">
        <title>Genome assembly and annotation for red clover (Trifolium pratense; Fabaceae).</title>
        <authorList>
            <person name="Istvanek J."/>
            <person name="Jaros M."/>
            <person name="Krenek A."/>
            <person name="Repkova J."/>
        </authorList>
    </citation>
    <scope>NUCLEOTIDE SEQUENCE [LARGE SCALE GENOMIC DNA]</scope>
    <source>
        <strain evidence="2">cv. Tatra</strain>
        <tissue evidence="1">Young leaves</tissue>
    </source>
</reference>
<dbReference type="GO" id="GO:0000245">
    <property type="term" value="P:spliceosomal complex assembly"/>
    <property type="evidence" value="ECO:0007669"/>
    <property type="project" value="InterPro"/>
</dbReference>
<reference evidence="1 2" key="2">
    <citation type="journal article" date="2017" name="Front. Plant Sci.">
        <title>Gene Classification and Mining of Molecular Markers Useful in Red Clover (Trifolium pratense) Breeding.</title>
        <authorList>
            <person name="Istvanek J."/>
            <person name="Dluhosova J."/>
            <person name="Dluhos P."/>
            <person name="Patkova L."/>
            <person name="Nedelnik J."/>
            <person name="Repkova J."/>
        </authorList>
    </citation>
    <scope>NUCLEOTIDE SEQUENCE [LARGE SCALE GENOMIC DNA]</scope>
    <source>
        <strain evidence="2">cv. Tatra</strain>
        <tissue evidence="1">Young leaves</tissue>
    </source>
</reference>
<dbReference type="STRING" id="57577.A0A2K3L6K5"/>
<protein>
    <submittedName>
        <fullName evidence="1">Splicing factor 3B subunit 1-like protein</fullName>
    </submittedName>
</protein>
<gene>
    <name evidence="1" type="ORF">L195_g030081</name>
</gene>